<dbReference type="InterPro" id="IPR000175">
    <property type="entry name" value="Na/ntran_symport"/>
</dbReference>
<keyword evidence="2" id="KW-0813">Transport</keyword>
<feature type="transmembrane region" description="Helical" evidence="7">
    <location>
        <begin position="90"/>
        <end position="114"/>
    </location>
</feature>
<dbReference type="PROSITE" id="PS50267">
    <property type="entry name" value="NA_NEUROTRAN_SYMP_3"/>
    <property type="match status" value="1"/>
</dbReference>
<sequence>MTHHHGHKREQWSGQAGFILAAIGSAVGLGNIWRFPGVAYENGGGAFLLPYLIALITAGIPILFVDYALGHRYKGTPPAVFRRIRRKAELLGWFQVAICFVIILYYSVIIAWAASYAVFSLNTAWGDDAAGFFVGEFIQLPDNPTLNIDIVWNVALPLIAVWVVALVILALGVQRGLEKANLVFIPLLGILFLALVIRSLFLDGAIDGLNAFFTPNWSALADPGVWLAAYAQIFFSLSIAFGIMITYSSYLKRRSNLTGTGLVVAFSNSSFELLAGIGVFSTLGFMAQAQGVTIAELDGITGVLLSFVTFPTIVASMPGGPLFGFLFFASLTVAGLTSLLSLLQVVSGALQDKFGVTARQAAIRLGLVAAVLSVLFFARSDGLHTLDVVDKWANEVGIVGSAIIMLVLLLSTRQLTNLTHHINAHSSFTVGAIWRALVGVVVPIVLVWMFISGVIGVIREPYEGYPIWYNTLFGWGAVILMVVAAAIVTALRWRKPVDDFTPEPALPGERIEATPVGRHQQGDH</sequence>
<evidence type="ECO:0000313" key="9">
    <source>
        <dbReference type="Proteomes" id="UP000000628"/>
    </source>
</evidence>
<dbReference type="PRINTS" id="PR00176">
    <property type="entry name" value="NANEUSMPORT"/>
</dbReference>
<gene>
    <name evidence="8" type="ordered locus">Jden_0251</name>
</gene>
<evidence type="ECO:0000256" key="4">
    <source>
        <dbReference type="ARBA" id="ARBA00022989"/>
    </source>
</evidence>
<name>C7QZ17_JONDD</name>
<accession>C7QZ17</accession>
<evidence type="ECO:0000256" key="2">
    <source>
        <dbReference type="ARBA" id="ARBA00022448"/>
    </source>
</evidence>
<keyword evidence="9" id="KW-1185">Reference proteome</keyword>
<dbReference type="Proteomes" id="UP000000628">
    <property type="component" value="Chromosome"/>
</dbReference>
<protein>
    <submittedName>
        <fullName evidence="8">Sodium:neurotransmitter symporter</fullName>
    </submittedName>
</protein>
<dbReference type="GO" id="GO:0016020">
    <property type="term" value="C:membrane"/>
    <property type="evidence" value="ECO:0007669"/>
    <property type="project" value="UniProtKB-SubCell"/>
</dbReference>
<dbReference type="EMBL" id="CP001706">
    <property type="protein sequence ID" value="ACV07925.1"/>
    <property type="molecule type" value="Genomic_DNA"/>
</dbReference>
<dbReference type="HOGENOM" id="CLU_006855_3_3_11"/>
<feature type="transmembrane region" description="Helical" evidence="7">
    <location>
        <begin position="183"/>
        <end position="206"/>
    </location>
</feature>
<proteinExistence type="predicted"/>
<feature type="transmembrane region" description="Helical" evidence="7">
    <location>
        <begin position="362"/>
        <end position="380"/>
    </location>
</feature>
<feature type="transmembrane region" description="Helical" evidence="7">
    <location>
        <begin position="150"/>
        <end position="171"/>
    </location>
</feature>
<dbReference type="PANTHER" id="PTHR42948">
    <property type="entry name" value="TRANSPORTER"/>
    <property type="match status" value="1"/>
</dbReference>
<feature type="transmembrane region" description="Helical" evidence="7">
    <location>
        <begin position="12"/>
        <end position="33"/>
    </location>
</feature>
<organism evidence="8 9">
    <name type="scientific">Jonesia denitrificans (strain ATCC 14870 / DSM 20603 / BCRC 15368 / CIP 55.134 / JCM 11481 / NBRC 15587 / NCTC 10816 / Prevot 55134)</name>
    <name type="common">Listeria denitrificans</name>
    <dbReference type="NCBI Taxonomy" id="471856"/>
    <lineage>
        <taxon>Bacteria</taxon>
        <taxon>Bacillati</taxon>
        <taxon>Actinomycetota</taxon>
        <taxon>Actinomycetes</taxon>
        <taxon>Micrococcales</taxon>
        <taxon>Jonesiaceae</taxon>
        <taxon>Jonesia</taxon>
    </lineage>
</organism>
<dbReference type="AlphaFoldDB" id="C7QZ17"/>
<dbReference type="PANTHER" id="PTHR42948:SF1">
    <property type="entry name" value="TRANSPORTER"/>
    <property type="match status" value="1"/>
</dbReference>
<feature type="transmembrane region" description="Helical" evidence="7">
    <location>
        <begin position="45"/>
        <end position="69"/>
    </location>
</feature>
<evidence type="ECO:0000256" key="7">
    <source>
        <dbReference type="SAM" id="Phobius"/>
    </source>
</evidence>
<keyword evidence="4 7" id="KW-1133">Transmembrane helix</keyword>
<dbReference type="SUPFAM" id="SSF161070">
    <property type="entry name" value="SNF-like"/>
    <property type="match status" value="1"/>
</dbReference>
<feature type="region of interest" description="Disordered" evidence="6">
    <location>
        <begin position="504"/>
        <end position="524"/>
    </location>
</feature>
<keyword evidence="3 7" id="KW-0812">Transmembrane</keyword>
<evidence type="ECO:0000313" key="8">
    <source>
        <dbReference type="EMBL" id="ACV07925.1"/>
    </source>
</evidence>
<evidence type="ECO:0000256" key="1">
    <source>
        <dbReference type="ARBA" id="ARBA00004141"/>
    </source>
</evidence>
<dbReference type="eggNOG" id="COG0733">
    <property type="taxonomic scope" value="Bacteria"/>
</dbReference>
<dbReference type="KEGG" id="jde:Jden_0251"/>
<feature type="transmembrane region" description="Helical" evidence="7">
    <location>
        <begin position="392"/>
        <end position="411"/>
    </location>
</feature>
<keyword evidence="5 7" id="KW-0472">Membrane</keyword>
<dbReference type="NCBIfam" id="NF037979">
    <property type="entry name" value="Na_transp"/>
    <property type="match status" value="1"/>
</dbReference>
<feature type="transmembrane region" description="Helical" evidence="7">
    <location>
        <begin position="226"/>
        <end position="250"/>
    </location>
</feature>
<reference evidence="8 9" key="1">
    <citation type="journal article" date="2009" name="Stand. Genomic Sci.">
        <title>Complete genome sequence of Jonesia denitrificans type strain (Prevot 55134).</title>
        <authorList>
            <person name="Pukall R."/>
            <person name="Gehrich-Schroter G."/>
            <person name="Lapidus A."/>
            <person name="Nolan M."/>
            <person name="Glavina Del Rio T."/>
            <person name="Lucas S."/>
            <person name="Chen F."/>
            <person name="Tice H."/>
            <person name="Pitluck S."/>
            <person name="Cheng J.F."/>
            <person name="Copeland A."/>
            <person name="Saunders E."/>
            <person name="Brettin T."/>
            <person name="Detter J.C."/>
            <person name="Bruce D."/>
            <person name="Goodwin L."/>
            <person name="Pati A."/>
            <person name="Ivanova N."/>
            <person name="Mavromatis K."/>
            <person name="Ovchinnikova G."/>
            <person name="Chen A."/>
            <person name="Palaniappan K."/>
            <person name="Land M."/>
            <person name="Hauser L."/>
            <person name="Chang Y.J."/>
            <person name="Jeffries C.D."/>
            <person name="Chain P."/>
            <person name="Goker M."/>
            <person name="Bristow J."/>
            <person name="Eisen J.A."/>
            <person name="Markowitz V."/>
            <person name="Hugenholtz P."/>
            <person name="Kyrpides N.C."/>
            <person name="Klenk H.P."/>
            <person name="Han C."/>
        </authorList>
    </citation>
    <scope>NUCLEOTIDE SEQUENCE [LARGE SCALE GENOMIC DNA]</scope>
    <source>
        <strain evidence="9">ATCC 14870 / DSM 20603 / BCRC 15368 / CIP 55.134 / JCM 11481 / NBRC 15587 / NCTC 10816 / Prevot 55134</strain>
    </source>
</reference>
<evidence type="ECO:0000256" key="5">
    <source>
        <dbReference type="ARBA" id="ARBA00023136"/>
    </source>
</evidence>
<dbReference type="OrthoDB" id="9762833at2"/>
<feature type="transmembrane region" description="Helical" evidence="7">
    <location>
        <begin position="467"/>
        <end position="491"/>
    </location>
</feature>
<comment type="subcellular location">
    <subcellularLocation>
        <location evidence="1">Membrane</location>
        <topology evidence="1">Multi-pass membrane protein</topology>
    </subcellularLocation>
</comment>
<dbReference type="Pfam" id="PF00209">
    <property type="entry name" value="SNF"/>
    <property type="match status" value="2"/>
</dbReference>
<evidence type="ECO:0000256" key="6">
    <source>
        <dbReference type="SAM" id="MobiDB-lite"/>
    </source>
</evidence>
<dbReference type="CDD" id="cd10334">
    <property type="entry name" value="SLC6sbd_u1"/>
    <property type="match status" value="1"/>
</dbReference>
<feature type="transmembrane region" description="Helical" evidence="7">
    <location>
        <begin position="325"/>
        <end position="350"/>
    </location>
</feature>
<feature type="transmembrane region" description="Helical" evidence="7">
    <location>
        <begin position="432"/>
        <end position="455"/>
    </location>
</feature>
<feature type="transmembrane region" description="Helical" evidence="7">
    <location>
        <begin position="262"/>
        <end position="287"/>
    </location>
</feature>
<evidence type="ECO:0000256" key="3">
    <source>
        <dbReference type="ARBA" id="ARBA00022692"/>
    </source>
</evidence>
<dbReference type="STRING" id="471856.Jden_0251"/>
<dbReference type="InterPro" id="IPR037272">
    <property type="entry name" value="SNS_sf"/>
</dbReference>
<dbReference type="RefSeq" id="WP_015770554.1">
    <property type="nucleotide sequence ID" value="NC_013174.1"/>
</dbReference>